<dbReference type="AlphaFoldDB" id="M8BNT7"/>
<reference evidence="1" key="1">
    <citation type="submission" date="2015-06" db="UniProtKB">
        <authorList>
            <consortium name="EnsemblPlants"/>
        </authorList>
    </citation>
    <scope>IDENTIFICATION</scope>
</reference>
<name>M8BNT7_AEGTA</name>
<sequence>MAQSLLSSADTSYSTTVRLPPSSLPLGHGVLFPEKAPVCWKQRGRHTGQLGRRGGLKLTRGPAPGKRIEGSLGQKLDHVEFPPVGLLSNVKRLLLHENVGKGKNKEEEGPTIIPWCTVECTYIS</sequence>
<evidence type="ECO:0000313" key="1">
    <source>
        <dbReference type="EnsemblPlants" id="EMT26665"/>
    </source>
</evidence>
<proteinExistence type="predicted"/>
<accession>M8BNT7</accession>
<protein>
    <submittedName>
        <fullName evidence="1">Uncharacterized protein</fullName>
    </submittedName>
</protein>
<organism evidence="1">
    <name type="scientific">Aegilops tauschii</name>
    <name type="common">Tausch's goatgrass</name>
    <name type="synonym">Aegilops squarrosa</name>
    <dbReference type="NCBI Taxonomy" id="37682"/>
    <lineage>
        <taxon>Eukaryota</taxon>
        <taxon>Viridiplantae</taxon>
        <taxon>Streptophyta</taxon>
        <taxon>Embryophyta</taxon>
        <taxon>Tracheophyta</taxon>
        <taxon>Spermatophyta</taxon>
        <taxon>Magnoliopsida</taxon>
        <taxon>Liliopsida</taxon>
        <taxon>Poales</taxon>
        <taxon>Poaceae</taxon>
        <taxon>BOP clade</taxon>
        <taxon>Pooideae</taxon>
        <taxon>Triticodae</taxon>
        <taxon>Triticeae</taxon>
        <taxon>Triticinae</taxon>
        <taxon>Aegilops</taxon>
    </lineage>
</organism>
<dbReference type="EnsemblPlants" id="EMT26665">
    <property type="protein sequence ID" value="EMT26665"/>
    <property type="gene ID" value="F775_06705"/>
</dbReference>